<evidence type="ECO:0000259" key="6">
    <source>
        <dbReference type="PROSITE" id="PS50059"/>
    </source>
</evidence>
<dbReference type="Gene3D" id="3.10.50.40">
    <property type="match status" value="1"/>
</dbReference>
<proteinExistence type="inferred from homology"/>
<dbReference type="EMBL" id="JALJOT010000003">
    <property type="protein sequence ID" value="KAK9916741.1"/>
    <property type="molecule type" value="Genomic_DNA"/>
</dbReference>
<dbReference type="SUPFAM" id="SSF54534">
    <property type="entry name" value="FKBP-like"/>
    <property type="match status" value="1"/>
</dbReference>
<keyword evidence="5" id="KW-0697">Rotamase</keyword>
<dbReference type="SUPFAM" id="SSF55068">
    <property type="entry name" value="Peptide methionine sulfoxide reductase"/>
    <property type="match status" value="1"/>
</dbReference>
<comment type="caution">
    <text evidence="7">The sequence shown here is derived from an EMBL/GenBank/DDBJ whole genome shotgun (WGS) entry which is preliminary data.</text>
</comment>
<dbReference type="EC" id="5.2.1.8" evidence="5"/>
<evidence type="ECO:0000313" key="8">
    <source>
        <dbReference type="Proteomes" id="UP001491310"/>
    </source>
</evidence>
<organism evidence="7 8">
    <name type="scientific">Coccomyxa subellipsoidea</name>
    <dbReference type="NCBI Taxonomy" id="248742"/>
    <lineage>
        <taxon>Eukaryota</taxon>
        <taxon>Viridiplantae</taxon>
        <taxon>Chlorophyta</taxon>
        <taxon>core chlorophytes</taxon>
        <taxon>Trebouxiophyceae</taxon>
        <taxon>Trebouxiophyceae incertae sedis</taxon>
        <taxon>Coccomyxaceae</taxon>
        <taxon>Coccomyxa</taxon>
    </lineage>
</organism>
<dbReference type="InterPro" id="IPR046357">
    <property type="entry name" value="PPIase_dom_sf"/>
</dbReference>
<dbReference type="Pfam" id="PF01625">
    <property type="entry name" value="PMSR"/>
    <property type="match status" value="1"/>
</dbReference>
<dbReference type="Gene3D" id="3.30.1060.10">
    <property type="entry name" value="Peptide methionine sulphoxide reductase MsrA"/>
    <property type="match status" value="1"/>
</dbReference>
<feature type="domain" description="PPIase FKBP-type" evidence="6">
    <location>
        <begin position="11"/>
        <end position="85"/>
    </location>
</feature>
<dbReference type="PROSITE" id="PS50059">
    <property type="entry name" value="FKBP_PPIASE"/>
    <property type="match status" value="1"/>
</dbReference>
<comment type="catalytic activity">
    <reaction evidence="3">
        <text>L-methionyl-[protein] + [thioredoxin]-disulfide + H2O = L-methionyl-(S)-S-oxide-[protein] + [thioredoxin]-dithiol</text>
        <dbReference type="Rhea" id="RHEA:14217"/>
        <dbReference type="Rhea" id="RHEA-COMP:10698"/>
        <dbReference type="Rhea" id="RHEA-COMP:10700"/>
        <dbReference type="Rhea" id="RHEA-COMP:12313"/>
        <dbReference type="Rhea" id="RHEA-COMP:12315"/>
        <dbReference type="ChEBI" id="CHEBI:15377"/>
        <dbReference type="ChEBI" id="CHEBI:16044"/>
        <dbReference type="ChEBI" id="CHEBI:29950"/>
        <dbReference type="ChEBI" id="CHEBI:44120"/>
        <dbReference type="ChEBI" id="CHEBI:50058"/>
        <dbReference type="EC" id="1.8.4.11"/>
    </reaction>
</comment>
<dbReference type="InterPro" id="IPR050162">
    <property type="entry name" value="MsrA_MetSO_reductase"/>
</dbReference>
<evidence type="ECO:0000256" key="1">
    <source>
        <dbReference type="ARBA" id="ARBA00005591"/>
    </source>
</evidence>
<dbReference type="Proteomes" id="UP001491310">
    <property type="component" value="Unassembled WGS sequence"/>
</dbReference>
<gene>
    <name evidence="7" type="ORF">WJX75_006481</name>
</gene>
<reference evidence="7 8" key="1">
    <citation type="journal article" date="2024" name="Nat. Commun.">
        <title>Phylogenomics reveals the evolutionary origins of lichenization in chlorophyte algae.</title>
        <authorList>
            <person name="Puginier C."/>
            <person name="Libourel C."/>
            <person name="Otte J."/>
            <person name="Skaloud P."/>
            <person name="Haon M."/>
            <person name="Grisel S."/>
            <person name="Petersen M."/>
            <person name="Berrin J.G."/>
            <person name="Delaux P.M."/>
            <person name="Dal Grande F."/>
            <person name="Keller J."/>
        </authorList>
    </citation>
    <scope>NUCLEOTIDE SEQUENCE [LARGE SCALE GENOMIC DNA]</scope>
    <source>
        <strain evidence="7 8">SAG 216-7</strain>
    </source>
</reference>
<keyword evidence="2" id="KW-0560">Oxidoreductase</keyword>
<dbReference type="PANTHER" id="PTHR42799:SF2">
    <property type="entry name" value="MITOCHONDRIAL PEPTIDE METHIONINE SULFOXIDE REDUCTASE"/>
    <property type="match status" value="1"/>
</dbReference>
<comment type="catalytic activity">
    <reaction evidence="5">
        <text>[protein]-peptidylproline (omega=180) = [protein]-peptidylproline (omega=0)</text>
        <dbReference type="Rhea" id="RHEA:16237"/>
        <dbReference type="Rhea" id="RHEA-COMP:10747"/>
        <dbReference type="Rhea" id="RHEA-COMP:10748"/>
        <dbReference type="ChEBI" id="CHEBI:83833"/>
        <dbReference type="ChEBI" id="CHEBI:83834"/>
        <dbReference type="EC" id="5.2.1.8"/>
    </reaction>
</comment>
<evidence type="ECO:0000256" key="4">
    <source>
        <dbReference type="ARBA" id="ARBA00048782"/>
    </source>
</evidence>
<protein>
    <recommendedName>
        <fullName evidence="5">peptidylprolyl isomerase</fullName>
        <ecNumber evidence="5">5.2.1.8</ecNumber>
    </recommendedName>
</protein>
<evidence type="ECO:0000256" key="5">
    <source>
        <dbReference type="PROSITE-ProRule" id="PRU00277"/>
    </source>
</evidence>
<dbReference type="InterPro" id="IPR002569">
    <property type="entry name" value="Met_Sox_Rdtase_MsrA_dom"/>
</dbReference>
<comment type="catalytic activity">
    <reaction evidence="4">
        <text>[thioredoxin]-disulfide + L-methionine + H2O = L-methionine (S)-S-oxide + [thioredoxin]-dithiol</text>
        <dbReference type="Rhea" id="RHEA:19993"/>
        <dbReference type="Rhea" id="RHEA-COMP:10698"/>
        <dbReference type="Rhea" id="RHEA-COMP:10700"/>
        <dbReference type="ChEBI" id="CHEBI:15377"/>
        <dbReference type="ChEBI" id="CHEBI:29950"/>
        <dbReference type="ChEBI" id="CHEBI:50058"/>
        <dbReference type="ChEBI" id="CHEBI:57844"/>
        <dbReference type="ChEBI" id="CHEBI:58772"/>
        <dbReference type="EC" id="1.8.4.11"/>
    </reaction>
</comment>
<name>A0ABR2YYJ0_9CHLO</name>
<dbReference type="InterPro" id="IPR036509">
    <property type="entry name" value="Met_Sox_Rdtase_MsrA_sf"/>
</dbReference>
<comment type="similarity">
    <text evidence="1">Belongs to the MsrA Met sulfoxide reductase family.</text>
</comment>
<dbReference type="PANTHER" id="PTHR42799">
    <property type="entry name" value="MITOCHONDRIAL PEPTIDE METHIONINE SULFOXIDE REDUCTASE"/>
    <property type="match status" value="1"/>
</dbReference>
<dbReference type="InterPro" id="IPR001179">
    <property type="entry name" value="PPIase_FKBP_dom"/>
</dbReference>
<keyword evidence="5" id="KW-0413">Isomerase</keyword>
<evidence type="ECO:0000256" key="2">
    <source>
        <dbReference type="ARBA" id="ARBA00023002"/>
    </source>
</evidence>
<dbReference type="HAMAP" id="MF_01401">
    <property type="entry name" value="MsrA"/>
    <property type="match status" value="1"/>
</dbReference>
<accession>A0ABR2YYJ0</accession>
<keyword evidence="8" id="KW-1185">Reference proteome</keyword>
<sequence>MLVIQNVAAPHDFVLVHYEGTLDDGTVFDSSHEREPLGFIVGSGKVIRGFDDAVIGLSKGERRKERVPPENAYGEWRSELTTSIPTAQLPEGTSFKAGDNVRLSNGANAVVKEVTSDALTLDFNPPMAGKALTFEVELVKLTKAAHLQKATFAAGCFWGPELMFQRIPGVVATEVGYSQGQTEQPTYEDVCSGDTGHTEAVQVTYDSGLVSFEDLLAAFWKQIDATQVNGQGGDRGTQYRTGIYVHDEEQLRIAEESKAEVAKELQAPIATEVEEVRNYWPAEEYHQEYLAKGGRFGKPQDSSKGCTDPIRCYG</sequence>
<dbReference type="Pfam" id="PF00254">
    <property type="entry name" value="FKBP_C"/>
    <property type="match status" value="1"/>
</dbReference>
<evidence type="ECO:0000256" key="3">
    <source>
        <dbReference type="ARBA" id="ARBA00047806"/>
    </source>
</evidence>
<evidence type="ECO:0000313" key="7">
    <source>
        <dbReference type="EMBL" id="KAK9916741.1"/>
    </source>
</evidence>
<dbReference type="NCBIfam" id="TIGR00401">
    <property type="entry name" value="msrA"/>
    <property type="match status" value="1"/>
</dbReference>